<reference evidence="3" key="2">
    <citation type="submission" date="2025-09" db="UniProtKB">
        <authorList>
            <consortium name="Ensembl"/>
        </authorList>
    </citation>
    <scope>IDENTIFICATION</scope>
</reference>
<dbReference type="InterPro" id="IPR036179">
    <property type="entry name" value="Ig-like_dom_sf"/>
</dbReference>
<sequence length="133" mass="15243">MGFRPRAILVTWTQQDQAVPRESYINIGPICEAGQEDRYFLYSKLSIPASDWLRGDTFACVVGHEGLPMNFLHRSIDKASGWMFLVYELRDITEVEDDNPEKILWMTCFFADLFLLSLCYSTGVTFFKVGAGR</sequence>
<dbReference type="InterPro" id="IPR003597">
    <property type="entry name" value="Ig_C1-set"/>
</dbReference>
<dbReference type="GeneTree" id="ENSGT01030000234878"/>
<protein>
    <recommendedName>
        <fullName evidence="2">Immunoglobulin C1-set domain-containing protein</fullName>
    </recommendedName>
</protein>
<dbReference type="AlphaFoldDB" id="A0A8D0G603"/>
<reference evidence="3" key="1">
    <citation type="submission" date="2025-08" db="UniProtKB">
        <authorList>
            <consortium name="Ensembl"/>
        </authorList>
    </citation>
    <scope>IDENTIFICATION</scope>
</reference>
<evidence type="ECO:0000313" key="3">
    <source>
        <dbReference type="Ensembl" id="ENSSPUP00000000786.1"/>
    </source>
</evidence>
<dbReference type="Gene3D" id="2.60.40.10">
    <property type="entry name" value="Immunoglobulins"/>
    <property type="match status" value="1"/>
</dbReference>
<dbReference type="CDD" id="cd05768">
    <property type="entry name" value="IgC1_CH3_IgAGD_CH4_IgAEM"/>
    <property type="match status" value="1"/>
</dbReference>
<evidence type="ECO:0000256" key="1">
    <source>
        <dbReference type="ARBA" id="ARBA00023319"/>
    </source>
</evidence>
<dbReference type="PROSITE" id="PS00290">
    <property type="entry name" value="IG_MHC"/>
    <property type="match status" value="1"/>
</dbReference>
<evidence type="ECO:0000259" key="2">
    <source>
        <dbReference type="SMART" id="SM00407"/>
    </source>
</evidence>
<dbReference type="OMA" id="INIGPIC"/>
<evidence type="ECO:0000313" key="4">
    <source>
        <dbReference type="Proteomes" id="UP000694392"/>
    </source>
</evidence>
<keyword evidence="1" id="KW-0393">Immunoglobulin domain</keyword>
<dbReference type="Proteomes" id="UP000694392">
    <property type="component" value="Unplaced"/>
</dbReference>
<dbReference type="InterPro" id="IPR013783">
    <property type="entry name" value="Ig-like_fold"/>
</dbReference>
<proteinExistence type="predicted"/>
<dbReference type="SMART" id="SM00407">
    <property type="entry name" value="IGc1"/>
    <property type="match status" value="1"/>
</dbReference>
<dbReference type="Pfam" id="PF07654">
    <property type="entry name" value="C1-set"/>
    <property type="match status" value="1"/>
</dbReference>
<dbReference type="Ensembl" id="ENSSPUT00000000828.1">
    <property type="protein sequence ID" value="ENSSPUP00000000786.1"/>
    <property type="gene ID" value="ENSSPUG00000000645.1"/>
</dbReference>
<accession>A0A8D0G603</accession>
<keyword evidence="4" id="KW-1185">Reference proteome</keyword>
<dbReference type="InterPro" id="IPR003006">
    <property type="entry name" value="Ig/MHC_CS"/>
</dbReference>
<name>A0A8D0G603_SPHPU</name>
<feature type="domain" description="Immunoglobulin C1-set" evidence="2">
    <location>
        <begin position="2"/>
        <end position="70"/>
    </location>
</feature>
<dbReference type="InterPro" id="IPR050380">
    <property type="entry name" value="Immune_Resp_Modulators"/>
</dbReference>
<dbReference type="PANTHER" id="PTHR23411">
    <property type="entry name" value="TAPASIN"/>
    <property type="match status" value="1"/>
</dbReference>
<dbReference type="SUPFAM" id="SSF48726">
    <property type="entry name" value="Immunoglobulin"/>
    <property type="match status" value="1"/>
</dbReference>
<organism evidence="3 4">
    <name type="scientific">Sphenodon punctatus</name>
    <name type="common">Tuatara</name>
    <name type="synonym">Hatteria punctata</name>
    <dbReference type="NCBI Taxonomy" id="8508"/>
    <lineage>
        <taxon>Eukaryota</taxon>
        <taxon>Metazoa</taxon>
        <taxon>Chordata</taxon>
        <taxon>Craniata</taxon>
        <taxon>Vertebrata</taxon>
        <taxon>Euteleostomi</taxon>
        <taxon>Lepidosauria</taxon>
        <taxon>Sphenodontia</taxon>
        <taxon>Sphenodontidae</taxon>
        <taxon>Sphenodon</taxon>
    </lineage>
</organism>